<dbReference type="Proteomes" id="UP000184085">
    <property type="component" value="Unassembled WGS sequence"/>
</dbReference>
<proteinExistence type="predicted"/>
<feature type="signal peptide" evidence="1">
    <location>
        <begin position="1"/>
        <end position="23"/>
    </location>
</feature>
<protein>
    <submittedName>
        <fullName evidence="2">Putative secreted protein</fullName>
    </submittedName>
</protein>
<gene>
    <name evidence="2" type="ORF">KARMA_1432</name>
</gene>
<dbReference type="AlphaFoldDB" id="A0A1M4N2F8"/>
<dbReference type="RefSeq" id="WP_072705880.1">
    <property type="nucleotide sequence ID" value="NZ_FMJB01000044.1"/>
</dbReference>
<keyword evidence="1" id="KW-0732">Signal</keyword>
<reference evidence="3" key="1">
    <citation type="submission" date="2016-09" db="EMBL/GenBank/DDBJ databases">
        <authorList>
            <person name="Wibberg D."/>
        </authorList>
    </citation>
    <scope>NUCLEOTIDE SEQUENCE [LARGE SCALE GENOMIC DNA]</scope>
</reference>
<evidence type="ECO:0000313" key="3">
    <source>
        <dbReference type="Proteomes" id="UP000184085"/>
    </source>
</evidence>
<feature type="chain" id="PRO_5009906727" evidence="1">
    <location>
        <begin position="24"/>
        <end position="182"/>
    </location>
</feature>
<sequence length="182" mass="18710">MNKFLMSALAGVLLAGCTSEQFAGVKDRVGDFNPLRRGQELDAQIQNDAPMQTVAGSAIQPAPSVATSVISPPANARTAADYDTATPAQKAAAVGSGQTASKGQYLGTQTVSLGDPQEAGIWVKTSLVSSTRPGTVKLKDGANVLVDLRPLDGSGSAQISLSALRLLGLGLTSLPEVEIYTR</sequence>
<keyword evidence="3" id="KW-1185">Reference proteome</keyword>
<evidence type="ECO:0000256" key="1">
    <source>
        <dbReference type="SAM" id="SignalP"/>
    </source>
</evidence>
<organism evidence="2 3">
    <name type="scientific">Donghicola eburneus</name>
    <dbReference type="NCBI Taxonomy" id="393278"/>
    <lineage>
        <taxon>Bacteria</taxon>
        <taxon>Pseudomonadati</taxon>
        <taxon>Pseudomonadota</taxon>
        <taxon>Alphaproteobacteria</taxon>
        <taxon>Rhodobacterales</taxon>
        <taxon>Roseobacteraceae</taxon>
        <taxon>Donghicola</taxon>
    </lineage>
</organism>
<dbReference type="PROSITE" id="PS51257">
    <property type="entry name" value="PROKAR_LIPOPROTEIN"/>
    <property type="match status" value="1"/>
</dbReference>
<dbReference type="EMBL" id="FMJB01000044">
    <property type="protein sequence ID" value="SCM67236.1"/>
    <property type="molecule type" value="Genomic_DNA"/>
</dbReference>
<name>A0A1M4N2F8_9RHOB</name>
<evidence type="ECO:0000313" key="2">
    <source>
        <dbReference type="EMBL" id="SCM67236.1"/>
    </source>
</evidence>
<accession>A0A1M4N2F8</accession>